<organism evidence="2 3">
    <name type="scientific">Ancylostoma caninum</name>
    <name type="common">Dog hookworm</name>
    <dbReference type="NCBI Taxonomy" id="29170"/>
    <lineage>
        <taxon>Eukaryota</taxon>
        <taxon>Metazoa</taxon>
        <taxon>Ecdysozoa</taxon>
        <taxon>Nematoda</taxon>
        <taxon>Chromadorea</taxon>
        <taxon>Rhabditida</taxon>
        <taxon>Rhabditina</taxon>
        <taxon>Rhabditomorpha</taxon>
        <taxon>Strongyloidea</taxon>
        <taxon>Ancylostomatidae</taxon>
        <taxon>Ancylostomatinae</taxon>
        <taxon>Ancylostoma</taxon>
    </lineage>
</organism>
<accession>A0A368G8Y4</accession>
<protein>
    <submittedName>
        <fullName evidence="2">Uncharacterized protein</fullName>
    </submittedName>
</protein>
<gene>
    <name evidence="2" type="ORF">ANCCAN_13180</name>
</gene>
<dbReference type="InterPro" id="IPR019425">
    <property type="entry name" value="7TM_GPCR_serpentine_rcpt_Srt"/>
</dbReference>
<proteinExistence type="predicted"/>
<evidence type="ECO:0000313" key="3">
    <source>
        <dbReference type="Proteomes" id="UP000252519"/>
    </source>
</evidence>
<comment type="caution">
    <text evidence="2">The sequence shown here is derived from an EMBL/GenBank/DDBJ whole genome shotgun (WGS) entry which is preliminary data.</text>
</comment>
<dbReference type="EMBL" id="JOJR01000261">
    <property type="protein sequence ID" value="RCN40873.1"/>
    <property type="molecule type" value="Genomic_DNA"/>
</dbReference>
<evidence type="ECO:0000313" key="2">
    <source>
        <dbReference type="EMBL" id="RCN40873.1"/>
    </source>
</evidence>
<dbReference type="Pfam" id="PF10321">
    <property type="entry name" value="7TM_GPCR_Srt"/>
    <property type="match status" value="1"/>
</dbReference>
<sequence>MSPHSTTAITDNSKQNATSRNTPTRLLTQLSSPQFSEKFIAFNQFQFLSYPHTANNLLVVAVTCLLYLKYAQILLRYSKGVSNTDLSAAQRSFFYTPPYFVYIGHSCWQLTN</sequence>
<name>A0A368G8Y4_ANCCA</name>
<feature type="region of interest" description="Disordered" evidence="1">
    <location>
        <begin position="1"/>
        <end position="23"/>
    </location>
</feature>
<dbReference type="AlphaFoldDB" id="A0A368G8Y4"/>
<reference evidence="2 3" key="1">
    <citation type="submission" date="2014-10" db="EMBL/GenBank/DDBJ databases">
        <title>Draft genome of the hookworm Ancylostoma caninum.</title>
        <authorList>
            <person name="Mitreva M."/>
        </authorList>
    </citation>
    <scope>NUCLEOTIDE SEQUENCE [LARGE SCALE GENOMIC DNA]</scope>
    <source>
        <strain evidence="2 3">Baltimore</strain>
    </source>
</reference>
<dbReference type="Proteomes" id="UP000252519">
    <property type="component" value="Unassembled WGS sequence"/>
</dbReference>
<keyword evidence="3" id="KW-1185">Reference proteome</keyword>
<dbReference type="STRING" id="29170.A0A368G8Y4"/>
<evidence type="ECO:0000256" key="1">
    <source>
        <dbReference type="SAM" id="MobiDB-lite"/>
    </source>
</evidence>
<feature type="non-terminal residue" evidence="2">
    <location>
        <position position="112"/>
    </location>
</feature>